<keyword evidence="7 9" id="KW-0733">Signal recognition particle</keyword>
<evidence type="ECO:0000313" key="14">
    <source>
        <dbReference type="Proteomes" id="UP000326244"/>
    </source>
</evidence>
<dbReference type="GeneID" id="99237292"/>
<evidence type="ECO:0000256" key="9">
    <source>
        <dbReference type="HAMAP-Rule" id="MF_00306"/>
    </source>
</evidence>
<feature type="region of interest" description="Disordered" evidence="10">
    <location>
        <begin position="446"/>
        <end position="470"/>
    </location>
</feature>
<keyword evidence="2 9" id="KW-0963">Cytoplasm</keyword>
<comment type="similarity">
    <text evidence="1 9">Belongs to the GTP-binding SRP family. SRP54 subfamily.</text>
</comment>
<dbReference type="Pfam" id="PF02978">
    <property type="entry name" value="SRP_SPB"/>
    <property type="match status" value="1"/>
</dbReference>
<dbReference type="AlphaFoldDB" id="A0A5J5LG71"/>
<evidence type="ECO:0000256" key="7">
    <source>
        <dbReference type="ARBA" id="ARBA00023135"/>
    </source>
</evidence>
<dbReference type="Pfam" id="PF02881">
    <property type="entry name" value="SRP54_N"/>
    <property type="match status" value="1"/>
</dbReference>
<evidence type="ECO:0000259" key="12">
    <source>
        <dbReference type="SMART" id="SM00963"/>
    </source>
</evidence>
<dbReference type="GO" id="GO:0048500">
    <property type="term" value="C:signal recognition particle"/>
    <property type="evidence" value="ECO:0007669"/>
    <property type="project" value="UniProtKB-UniRule"/>
</dbReference>
<dbReference type="CDD" id="cd17875">
    <property type="entry name" value="SRP54_G"/>
    <property type="match status" value="1"/>
</dbReference>
<dbReference type="OMA" id="GMTGQDA"/>
<dbReference type="GO" id="GO:0008312">
    <property type="term" value="F:7S RNA binding"/>
    <property type="evidence" value="ECO:0007669"/>
    <property type="project" value="UniProtKB-UniRule"/>
</dbReference>
<evidence type="ECO:0000256" key="3">
    <source>
        <dbReference type="ARBA" id="ARBA00022741"/>
    </source>
</evidence>
<dbReference type="PANTHER" id="PTHR11564">
    <property type="entry name" value="SIGNAL RECOGNITION PARTICLE 54K PROTEIN SRP54"/>
    <property type="match status" value="1"/>
</dbReference>
<dbReference type="InterPro" id="IPR004125">
    <property type="entry name" value="Signal_recog_particle_SRP54_M"/>
</dbReference>
<dbReference type="Gene3D" id="1.10.260.30">
    <property type="entry name" value="Signal recognition particle, SRP54 subunit, M-domain"/>
    <property type="match status" value="1"/>
</dbReference>
<dbReference type="InterPro" id="IPR013822">
    <property type="entry name" value="Signal_recog_particl_SRP54_hlx"/>
</dbReference>
<dbReference type="InterPro" id="IPR036225">
    <property type="entry name" value="SRP/SRP_N"/>
</dbReference>
<feature type="binding site" evidence="9">
    <location>
        <begin position="104"/>
        <end position="111"/>
    </location>
    <ligand>
        <name>GTP</name>
        <dbReference type="ChEBI" id="CHEBI:37565"/>
    </ligand>
</feature>
<dbReference type="EC" id="3.6.5.4" evidence="9"/>
<organism evidence="13 14">
    <name type="scientific">Haloarcula hispanica</name>
    <dbReference type="NCBI Taxonomy" id="51589"/>
    <lineage>
        <taxon>Archaea</taxon>
        <taxon>Methanobacteriati</taxon>
        <taxon>Methanobacteriota</taxon>
        <taxon>Stenosarchaea group</taxon>
        <taxon>Halobacteria</taxon>
        <taxon>Halobacteriales</taxon>
        <taxon>Haloarculaceae</taxon>
        <taxon>Haloarcula</taxon>
    </lineage>
</organism>
<dbReference type="SMART" id="SM00963">
    <property type="entry name" value="SRP54_N"/>
    <property type="match status" value="1"/>
</dbReference>
<keyword evidence="5 9" id="KW-0694">RNA-binding</keyword>
<feature type="binding site" evidence="9">
    <location>
        <begin position="242"/>
        <end position="245"/>
    </location>
    <ligand>
        <name>GTP</name>
        <dbReference type="ChEBI" id="CHEBI:37565"/>
    </ligand>
</feature>
<dbReference type="SUPFAM" id="SSF52540">
    <property type="entry name" value="P-loop containing nucleoside triphosphate hydrolases"/>
    <property type="match status" value="1"/>
</dbReference>
<comment type="domain">
    <text evidence="9">Composed of three domains: the N-terminal N domain, which is responsible for interactions with the ribosome, the central G domain, which binds GTP, and the C-terminal M domain, which binds the RNA and the signal sequence of the RNC.</text>
</comment>
<comment type="subcellular location">
    <subcellularLocation>
        <location evidence="9">Cytoplasm</location>
    </subcellularLocation>
    <text evidence="9">The SRP-RNC complex is targeted to the cytoplasmic membrane.</text>
</comment>
<dbReference type="Gene3D" id="3.40.50.300">
    <property type="entry name" value="P-loop containing nucleotide triphosphate hydrolases"/>
    <property type="match status" value="1"/>
</dbReference>
<keyword evidence="3 9" id="KW-0547">Nucleotide-binding</keyword>
<dbReference type="Gene3D" id="1.20.120.140">
    <property type="entry name" value="Signal recognition particle SRP54, nucleotide-binding domain"/>
    <property type="match status" value="1"/>
</dbReference>
<feature type="domain" description="Signal recognition particle SRP54 helical bundle" evidence="12">
    <location>
        <begin position="2"/>
        <end position="87"/>
    </location>
</feature>
<reference evidence="13 14" key="1">
    <citation type="submission" date="2018-11" db="EMBL/GenBank/DDBJ databases">
        <title>Genomic analysis of Haloarcula hispanica CBA1121.</title>
        <authorList>
            <person name="Kim Y.B."/>
            <person name="Roh S.W."/>
        </authorList>
    </citation>
    <scope>NUCLEOTIDE SEQUENCE [LARGE SCALE GENOMIC DNA]</scope>
    <source>
        <strain evidence="13 14">CBA1121</strain>
    </source>
</reference>
<dbReference type="Proteomes" id="UP000326244">
    <property type="component" value="Unassembled WGS sequence"/>
</dbReference>
<comment type="function">
    <text evidence="9">Involved in targeting and insertion of nascent membrane proteins into the cytoplasmic membrane. Binds to the hydrophobic signal sequence of the ribosome-nascent chain (RNC) as it emerges from the ribosomes. The SRP-RNC complex is then targeted to the cytoplasmic membrane where it interacts with the SRP receptor FtsY.</text>
</comment>
<keyword evidence="4 9" id="KW-0378">Hydrolase</keyword>
<dbReference type="SMART" id="SM00962">
    <property type="entry name" value="SRP54"/>
    <property type="match status" value="1"/>
</dbReference>
<keyword evidence="8 9" id="KW-0687">Ribonucleoprotein</keyword>
<evidence type="ECO:0000256" key="6">
    <source>
        <dbReference type="ARBA" id="ARBA00023134"/>
    </source>
</evidence>
<name>A0A5J5LG71_HALHI</name>
<protein>
    <recommendedName>
        <fullName evidence="9">Signal recognition particle 54 kDa protein</fullName>
        <shortName evidence="9">SRP54</shortName>
        <ecNumber evidence="9">3.6.5.4</ecNumber>
    </recommendedName>
</protein>
<evidence type="ECO:0000256" key="10">
    <source>
        <dbReference type="SAM" id="MobiDB-lite"/>
    </source>
</evidence>
<dbReference type="SUPFAM" id="SSF47364">
    <property type="entry name" value="Domain of the SRP/SRP receptor G-proteins"/>
    <property type="match status" value="1"/>
</dbReference>
<comment type="catalytic activity">
    <reaction evidence="9">
        <text>GTP + H2O = GDP + phosphate + H(+)</text>
        <dbReference type="Rhea" id="RHEA:19669"/>
        <dbReference type="ChEBI" id="CHEBI:15377"/>
        <dbReference type="ChEBI" id="CHEBI:15378"/>
        <dbReference type="ChEBI" id="CHEBI:37565"/>
        <dbReference type="ChEBI" id="CHEBI:43474"/>
        <dbReference type="ChEBI" id="CHEBI:58189"/>
        <dbReference type="EC" id="3.6.5.4"/>
    </reaction>
</comment>
<dbReference type="Pfam" id="PF00448">
    <property type="entry name" value="SRP54"/>
    <property type="match status" value="1"/>
</dbReference>
<dbReference type="InterPro" id="IPR027417">
    <property type="entry name" value="P-loop_NTPase"/>
</dbReference>
<dbReference type="PANTHER" id="PTHR11564:SF5">
    <property type="entry name" value="SIGNAL RECOGNITION PARTICLE SUBUNIT SRP54"/>
    <property type="match status" value="1"/>
</dbReference>
<evidence type="ECO:0000256" key="8">
    <source>
        <dbReference type="ARBA" id="ARBA00023274"/>
    </source>
</evidence>
<dbReference type="SUPFAM" id="SSF47446">
    <property type="entry name" value="Signal peptide-binding domain"/>
    <property type="match status" value="1"/>
</dbReference>
<evidence type="ECO:0000256" key="1">
    <source>
        <dbReference type="ARBA" id="ARBA00005450"/>
    </source>
</evidence>
<feature type="binding site" evidence="9">
    <location>
        <begin position="184"/>
        <end position="188"/>
    </location>
    <ligand>
        <name>GTP</name>
        <dbReference type="ChEBI" id="CHEBI:37565"/>
    </ligand>
</feature>
<evidence type="ECO:0000313" key="13">
    <source>
        <dbReference type="EMBL" id="KAA9408752.1"/>
    </source>
</evidence>
<dbReference type="GO" id="GO:0005525">
    <property type="term" value="F:GTP binding"/>
    <property type="evidence" value="ECO:0007669"/>
    <property type="project" value="UniProtKB-UniRule"/>
</dbReference>
<dbReference type="GO" id="GO:0003924">
    <property type="term" value="F:GTPase activity"/>
    <property type="evidence" value="ECO:0007669"/>
    <property type="project" value="UniProtKB-UniRule"/>
</dbReference>
<gene>
    <name evidence="9" type="primary">srp54</name>
    <name evidence="13" type="ORF">EGO51_02790</name>
</gene>
<dbReference type="HAMAP" id="MF_00306">
    <property type="entry name" value="SRP54"/>
    <property type="match status" value="1"/>
</dbReference>
<evidence type="ECO:0000259" key="11">
    <source>
        <dbReference type="SMART" id="SM00962"/>
    </source>
</evidence>
<comment type="caution">
    <text evidence="13">The sequence shown here is derived from an EMBL/GenBank/DDBJ whole genome shotgun (WGS) entry which is preliminary data.</text>
</comment>
<dbReference type="InterPro" id="IPR000897">
    <property type="entry name" value="SRP54_GTPase_dom"/>
</dbReference>
<dbReference type="RefSeq" id="WP_014039382.1">
    <property type="nucleotide sequence ID" value="NZ_BAABRG010000004.1"/>
</dbReference>
<evidence type="ECO:0000256" key="5">
    <source>
        <dbReference type="ARBA" id="ARBA00022884"/>
    </source>
</evidence>
<dbReference type="InterPro" id="IPR036891">
    <property type="entry name" value="Signal_recog_part_SRP54_M_sf"/>
</dbReference>
<proteinExistence type="inferred from homology"/>
<dbReference type="InterPro" id="IPR022941">
    <property type="entry name" value="SRP54"/>
</dbReference>
<feature type="domain" description="SRP54-type proteins GTP-binding" evidence="11">
    <location>
        <begin position="97"/>
        <end position="290"/>
    </location>
</feature>
<evidence type="ECO:0000256" key="2">
    <source>
        <dbReference type="ARBA" id="ARBA00022490"/>
    </source>
</evidence>
<sequence>MVLDDLGSSLRGTLDDLRGKSRLSEEDIEDIVKEIQRSLLQADVDVGLVQDLSDSIETRALEEEPPAGTTPRDWVLRIVYEELVDLVGESTELPLEEQTIMLAGLYGSGKTTTAAKMAWWFSTKGLRPAIIQTDTDRPGAYDQSKEMAERAEVDFYGDPDEDDPVKIARDGLEATANADVRIVDTAGRDGLNEELIEQIERIEQEVQPDRDLLVLDAAMGQSAKSQAADFEAAIGIDGVVITKLDGTAKGGGALAAVNETDSTIAFLGSGETVKDIERFEPSGFISRLLGMGDLKQLTERVERAMEETQEGDEEDWDPEDMLEGQFTLKDMRKQMQTMNNMGPLDQVMDMIPGLGGGLMDQLPDDAMDVTQERMRDFDVIMDSMTEEELENPRVVGQSRTRRICRGSGKPEERVRELLQQHKQMEQMLKQFQGMGDGDMERMMKQMQQGGGGGGGGMGGMGGGGMGPFGD</sequence>
<dbReference type="GO" id="GO:0006614">
    <property type="term" value="P:SRP-dependent cotranslational protein targeting to membrane"/>
    <property type="evidence" value="ECO:0007669"/>
    <property type="project" value="InterPro"/>
</dbReference>
<dbReference type="InterPro" id="IPR042101">
    <property type="entry name" value="SRP54_N_sf"/>
</dbReference>
<accession>A0A5J5LG71</accession>
<feature type="compositionally biased region" description="Gly residues" evidence="10">
    <location>
        <begin position="448"/>
        <end position="470"/>
    </location>
</feature>
<comment type="subunit">
    <text evidence="9">Part of the signal recognition particle protein translocation system, which is composed of SRP and FtsY. Archaeal SRP consists of a 7S RNA molecule of 300 nucleotides and two protein subunits: SRP54 and SRP19.</text>
</comment>
<dbReference type="EMBL" id="RQWK01000001">
    <property type="protein sequence ID" value="KAA9408752.1"/>
    <property type="molecule type" value="Genomic_DNA"/>
</dbReference>
<evidence type="ECO:0000256" key="4">
    <source>
        <dbReference type="ARBA" id="ARBA00022801"/>
    </source>
</evidence>
<keyword evidence="6 9" id="KW-0342">GTP-binding</keyword>